<keyword evidence="11" id="KW-1185">Reference proteome</keyword>
<dbReference type="SUPFAM" id="SSF56112">
    <property type="entry name" value="Protein kinase-like (PK-like)"/>
    <property type="match status" value="1"/>
</dbReference>
<evidence type="ECO:0000313" key="10">
    <source>
        <dbReference type="EMBL" id="PWR23891.1"/>
    </source>
</evidence>
<feature type="domain" description="Aminoglycoside phosphotransferase" evidence="9">
    <location>
        <begin position="35"/>
        <end position="260"/>
    </location>
</feature>
<evidence type="ECO:0000313" key="11">
    <source>
        <dbReference type="Proteomes" id="UP000246077"/>
    </source>
</evidence>
<dbReference type="PANTHER" id="PTHR21064">
    <property type="entry name" value="AMINOGLYCOSIDE PHOSPHOTRANSFERASE DOMAIN-CONTAINING PROTEIN-RELATED"/>
    <property type="match status" value="1"/>
</dbReference>
<comment type="caution">
    <text evidence="10">The sequence shown here is derived from an EMBL/GenBank/DDBJ whole genome shotgun (WGS) entry which is preliminary data.</text>
</comment>
<reference evidence="11" key="1">
    <citation type="submission" date="2018-05" db="EMBL/GenBank/DDBJ databases">
        <title>Zavarzinia sp. HR-AS.</title>
        <authorList>
            <person name="Lee Y."/>
            <person name="Jeon C.O."/>
        </authorList>
    </citation>
    <scope>NUCLEOTIDE SEQUENCE [LARGE SCALE GENOMIC DNA]</scope>
    <source>
        <strain evidence="11">DSM 1231</strain>
    </source>
</reference>
<evidence type="ECO:0000256" key="5">
    <source>
        <dbReference type="ARBA" id="ARBA00036820"/>
    </source>
</evidence>
<accession>A0A317EB14</accession>
<keyword evidence="2" id="KW-0963">Cytoplasm</keyword>
<evidence type="ECO:0000256" key="7">
    <source>
        <dbReference type="ARBA" id="ARBA00038873"/>
    </source>
</evidence>
<comment type="catalytic activity">
    <reaction evidence="5">
        <text>(5R)-5-hydroxy-L-lysine + GTP = (5R)-5-phosphooxy-L-lysine + GDP + H(+)</text>
        <dbReference type="Rhea" id="RHEA:19049"/>
        <dbReference type="ChEBI" id="CHEBI:15378"/>
        <dbReference type="ChEBI" id="CHEBI:37565"/>
        <dbReference type="ChEBI" id="CHEBI:57882"/>
        <dbReference type="ChEBI" id="CHEBI:58189"/>
        <dbReference type="ChEBI" id="CHEBI:58357"/>
        <dbReference type="EC" id="2.7.1.81"/>
    </reaction>
</comment>
<dbReference type="OrthoDB" id="156345at2"/>
<evidence type="ECO:0000256" key="6">
    <source>
        <dbReference type="ARBA" id="ARBA00037368"/>
    </source>
</evidence>
<protein>
    <recommendedName>
        <fullName evidence="8">Hydroxylysine kinase</fullName>
        <ecNumber evidence="7">2.7.1.81</ecNumber>
    </recommendedName>
</protein>
<evidence type="ECO:0000256" key="2">
    <source>
        <dbReference type="ARBA" id="ARBA00022490"/>
    </source>
</evidence>
<dbReference type="AlphaFoldDB" id="A0A317EB14"/>
<dbReference type="EC" id="2.7.1.81" evidence="7"/>
<dbReference type="EMBL" id="QGLF01000001">
    <property type="protein sequence ID" value="PWR23891.1"/>
    <property type="molecule type" value="Genomic_DNA"/>
</dbReference>
<dbReference type="Proteomes" id="UP000246077">
    <property type="component" value="Unassembled WGS sequence"/>
</dbReference>
<dbReference type="GO" id="GO:0005737">
    <property type="term" value="C:cytoplasm"/>
    <property type="evidence" value="ECO:0007669"/>
    <property type="project" value="UniProtKB-SubCell"/>
</dbReference>
<dbReference type="InterPro" id="IPR011009">
    <property type="entry name" value="Kinase-like_dom_sf"/>
</dbReference>
<evidence type="ECO:0000256" key="1">
    <source>
        <dbReference type="ARBA" id="ARBA00004496"/>
    </source>
</evidence>
<dbReference type="Gene3D" id="3.90.1200.10">
    <property type="match status" value="1"/>
</dbReference>
<evidence type="ECO:0000256" key="8">
    <source>
        <dbReference type="ARBA" id="ARBA00040505"/>
    </source>
</evidence>
<comment type="function">
    <text evidence="6">Catalyzes the GTP-dependent phosphorylation of 5-hydroxy-L-lysine.</text>
</comment>
<comment type="subcellular location">
    <subcellularLocation>
        <location evidence="1">Cytoplasm</location>
    </subcellularLocation>
</comment>
<dbReference type="GO" id="GO:0047992">
    <property type="term" value="F:hydroxylysine kinase activity"/>
    <property type="evidence" value="ECO:0007669"/>
    <property type="project" value="UniProtKB-EC"/>
</dbReference>
<dbReference type="Pfam" id="PF01636">
    <property type="entry name" value="APH"/>
    <property type="match status" value="1"/>
</dbReference>
<dbReference type="InterPro" id="IPR002575">
    <property type="entry name" value="Aminoglycoside_PTrfase"/>
</dbReference>
<keyword evidence="4 10" id="KW-0418">Kinase</keyword>
<sequence length="344" mass="36947">MSDAVLTTPAPAVDPAEAAALLREHFGLAGEVTALAGERDRNFRLRTADGRAFVLKMAHPAEPAAVTNLQTAALIHIAARDRALPVPRVVPGLDGAVERVLPFADGRAMVVRLITYLDGEPLHSSTASPAQALALGRVLGRLDRALGDFAHGAAERDLLWDATRVTRMRRLLAYLPGEEERDLVARLIDRFEVEAAPVLDGLRRQLIHNDLNPHNVVVDPADHARIAGIIDFGDALAAPLVADLGTALAYQVEGGDDPLARVRPFVAGFAAECPLTAAEIAVLPHLILARMMLTVCVTHWRAGLAPDNRDYILRNNPGAWRGLRALAARPPAALAGDLRRALRD</sequence>
<dbReference type="PANTHER" id="PTHR21064:SF1">
    <property type="entry name" value="HYDROXYLYSINE KINASE"/>
    <property type="match status" value="1"/>
</dbReference>
<keyword evidence="3" id="KW-0808">Transferase</keyword>
<organism evidence="10 11">
    <name type="scientific">Zavarzinia compransoris</name>
    <dbReference type="NCBI Taxonomy" id="1264899"/>
    <lineage>
        <taxon>Bacteria</taxon>
        <taxon>Pseudomonadati</taxon>
        <taxon>Pseudomonadota</taxon>
        <taxon>Alphaproteobacteria</taxon>
        <taxon>Rhodospirillales</taxon>
        <taxon>Zavarziniaceae</taxon>
        <taxon>Zavarzinia</taxon>
    </lineage>
</organism>
<name>A0A317EB14_9PROT</name>
<dbReference type="RefSeq" id="WP_109919922.1">
    <property type="nucleotide sequence ID" value="NZ_QGLF01000001.1"/>
</dbReference>
<gene>
    <name evidence="10" type="ORF">DKG75_04890</name>
</gene>
<proteinExistence type="predicted"/>
<evidence type="ECO:0000256" key="3">
    <source>
        <dbReference type="ARBA" id="ARBA00022679"/>
    </source>
</evidence>
<dbReference type="InterPro" id="IPR050249">
    <property type="entry name" value="Pseudomonas-type_ThrB"/>
</dbReference>
<evidence type="ECO:0000259" key="9">
    <source>
        <dbReference type="Pfam" id="PF01636"/>
    </source>
</evidence>
<evidence type="ECO:0000256" key="4">
    <source>
        <dbReference type="ARBA" id="ARBA00022777"/>
    </source>
</evidence>